<evidence type="ECO:0000256" key="2">
    <source>
        <dbReference type="ARBA" id="ARBA00022448"/>
    </source>
</evidence>
<sequence>MGGLSPEDADFLANFTSEQKKRVLWKVDLRLIPMLLSLYLISYLDKTNIGNAKIEGLDKSLHMNGTQYNIALSIFFIPYVLAEVPSNMLLNRFKRPSYYLAMLVLLWGAVMTCTGVVQNFSGLAAVRFLLGLFEAGFFPGAIMLVSRWYLPGETQTRIALLYTSAATGGAFSGLLAFGLAKMDGLGGYEGWRWIFIIEGLMTVAIGAACFFLLPDSPSLSTGWLTPEEARYLELRQIARRVLAPQDYREKSFDWKALWGIVKDWKMYLLILANWSQAVPNYAMKFTMPSIVKSMGFTSAKAQLLTIPPYACGAISAYVMSVLADRFSWRMPSVVVPQICVVVGFSILFSKAAEIQTNIAVCYFAVCLACAGMYPIFPGVNAWNVVNTAGPVKRAISIAYLVCAGNLGGLVGSYIYIDKEAPKYPTGYGNSLAFGAAGIVAALILEYGLWRINKRDAQYTEEEIRAKYSPEELERMGDESPLYKYCLMVYYVVAMCGYVEPQHSSTKIILITHEVNALCVPR</sequence>
<keyword evidence="3 6" id="KW-0812">Transmembrane</keyword>
<keyword evidence="5 6" id="KW-0472">Membrane</keyword>
<dbReference type="Pfam" id="PF07690">
    <property type="entry name" value="MFS_1"/>
    <property type="match status" value="1"/>
</dbReference>
<feature type="transmembrane region" description="Helical" evidence="6">
    <location>
        <begin position="428"/>
        <end position="449"/>
    </location>
</feature>
<feature type="transmembrane region" description="Helical" evidence="6">
    <location>
        <begin position="68"/>
        <end position="86"/>
    </location>
</feature>
<dbReference type="Gene3D" id="1.20.1250.20">
    <property type="entry name" value="MFS general substrate transporter like domains"/>
    <property type="match status" value="2"/>
</dbReference>
<evidence type="ECO:0000256" key="4">
    <source>
        <dbReference type="ARBA" id="ARBA00022989"/>
    </source>
</evidence>
<feature type="transmembrane region" description="Helical" evidence="6">
    <location>
        <begin position="396"/>
        <end position="416"/>
    </location>
</feature>
<evidence type="ECO:0000259" key="7">
    <source>
        <dbReference type="PROSITE" id="PS50850"/>
    </source>
</evidence>
<keyword evidence="2" id="KW-0813">Transport</keyword>
<reference evidence="8 9" key="1">
    <citation type="journal article" date="2024" name="Commun. Biol.">
        <title>Comparative genomic analysis of thermophilic fungi reveals convergent evolutionary adaptations and gene losses.</title>
        <authorList>
            <person name="Steindorff A.S."/>
            <person name="Aguilar-Pontes M.V."/>
            <person name="Robinson A.J."/>
            <person name="Andreopoulos B."/>
            <person name="LaButti K."/>
            <person name="Kuo A."/>
            <person name="Mondo S."/>
            <person name="Riley R."/>
            <person name="Otillar R."/>
            <person name="Haridas S."/>
            <person name="Lipzen A."/>
            <person name="Grimwood J."/>
            <person name="Schmutz J."/>
            <person name="Clum A."/>
            <person name="Reid I.D."/>
            <person name="Moisan M.C."/>
            <person name="Butler G."/>
            <person name="Nguyen T.T.M."/>
            <person name="Dewar K."/>
            <person name="Conant G."/>
            <person name="Drula E."/>
            <person name="Henrissat B."/>
            <person name="Hansel C."/>
            <person name="Singer S."/>
            <person name="Hutchinson M.I."/>
            <person name="de Vries R.P."/>
            <person name="Natvig D.O."/>
            <person name="Powell A.J."/>
            <person name="Tsang A."/>
            <person name="Grigoriev I.V."/>
        </authorList>
    </citation>
    <scope>NUCLEOTIDE SEQUENCE [LARGE SCALE GENOMIC DNA]</scope>
    <source>
        <strain evidence="8 9">ATCC 24622</strain>
    </source>
</reference>
<dbReference type="InterPro" id="IPR011701">
    <property type="entry name" value="MFS"/>
</dbReference>
<evidence type="ECO:0000256" key="5">
    <source>
        <dbReference type="ARBA" id="ARBA00023136"/>
    </source>
</evidence>
<proteinExistence type="predicted"/>
<dbReference type="PANTHER" id="PTHR43791:SF79">
    <property type="entry name" value="MAJOR FACILITATOR SUPERFAMILY (MFS) PROFILE DOMAIN-CONTAINING PROTEIN"/>
    <property type="match status" value="1"/>
</dbReference>
<feature type="transmembrane region" description="Helical" evidence="6">
    <location>
        <begin position="124"/>
        <end position="146"/>
    </location>
</feature>
<feature type="transmembrane region" description="Helical" evidence="6">
    <location>
        <begin position="191"/>
        <end position="213"/>
    </location>
</feature>
<name>A0ABR3Y298_9PEZI</name>
<protein>
    <recommendedName>
        <fullName evidence="7">Major facilitator superfamily (MFS) profile domain-containing protein</fullName>
    </recommendedName>
</protein>
<evidence type="ECO:0000256" key="3">
    <source>
        <dbReference type="ARBA" id="ARBA00022692"/>
    </source>
</evidence>
<dbReference type="InterPro" id="IPR036259">
    <property type="entry name" value="MFS_trans_sf"/>
</dbReference>
<evidence type="ECO:0000313" key="9">
    <source>
        <dbReference type="Proteomes" id="UP001586593"/>
    </source>
</evidence>
<comment type="subcellular location">
    <subcellularLocation>
        <location evidence="1">Membrane</location>
        <topology evidence="1">Multi-pass membrane protein</topology>
    </subcellularLocation>
</comment>
<dbReference type="PROSITE" id="PS50850">
    <property type="entry name" value="MFS"/>
    <property type="match status" value="1"/>
</dbReference>
<gene>
    <name evidence="8" type="ORF">VTK73DRAFT_2499</name>
</gene>
<dbReference type="SUPFAM" id="SSF103473">
    <property type="entry name" value="MFS general substrate transporter"/>
    <property type="match status" value="1"/>
</dbReference>
<comment type="caution">
    <text evidence="8">The sequence shown here is derived from an EMBL/GenBank/DDBJ whole genome shotgun (WGS) entry which is preliminary data.</text>
</comment>
<feature type="transmembrane region" description="Helical" evidence="6">
    <location>
        <begin position="158"/>
        <end position="179"/>
    </location>
</feature>
<evidence type="ECO:0000256" key="6">
    <source>
        <dbReference type="SAM" id="Phobius"/>
    </source>
</evidence>
<keyword evidence="9" id="KW-1185">Reference proteome</keyword>
<evidence type="ECO:0000256" key="1">
    <source>
        <dbReference type="ARBA" id="ARBA00004141"/>
    </source>
</evidence>
<accession>A0ABR3Y298</accession>
<dbReference type="PANTHER" id="PTHR43791">
    <property type="entry name" value="PERMEASE-RELATED"/>
    <property type="match status" value="1"/>
</dbReference>
<organism evidence="8 9">
    <name type="scientific">Phialemonium thermophilum</name>
    <dbReference type="NCBI Taxonomy" id="223376"/>
    <lineage>
        <taxon>Eukaryota</taxon>
        <taxon>Fungi</taxon>
        <taxon>Dikarya</taxon>
        <taxon>Ascomycota</taxon>
        <taxon>Pezizomycotina</taxon>
        <taxon>Sordariomycetes</taxon>
        <taxon>Sordariomycetidae</taxon>
        <taxon>Cephalothecales</taxon>
        <taxon>Cephalothecaceae</taxon>
        <taxon>Phialemonium</taxon>
    </lineage>
</organism>
<feature type="transmembrane region" description="Helical" evidence="6">
    <location>
        <begin position="98"/>
        <end position="118"/>
    </location>
</feature>
<dbReference type="Proteomes" id="UP001586593">
    <property type="component" value="Unassembled WGS sequence"/>
</dbReference>
<dbReference type="EMBL" id="JAZHXJ010000017">
    <property type="protein sequence ID" value="KAL1882090.1"/>
    <property type="molecule type" value="Genomic_DNA"/>
</dbReference>
<feature type="transmembrane region" description="Helical" evidence="6">
    <location>
        <begin position="328"/>
        <end position="347"/>
    </location>
</feature>
<keyword evidence="4 6" id="KW-1133">Transmembrane helix</keyword>
<evidence type="ECO:0000313" key="8">
    <source>
        <dbReference type="EMBL" id="KAL1882090.1"/>
    </source>
</evidence>
<feature type="transmembrane region" description="Helical" evidence="6">
    <location>
        <begin position="359"/>
        <end position="376"/>
    </location>
</feature>
<feature type="domain" description="Major facilitator superfamily (MFS) profile" evidence="7">
    <location>
        <begin position="31"/>
        <end position="455"/>
    </location>
</feature>
<dbReference type="InterPro" id="IPR020846">
    <property type="entry name" value="MFS_dom"/>
</dbReference>